<dbReference type="Gene3D" id="3.30.65.10">
    <property type="entry name" value="Bacterial Topoisomerase I, domain 1"/>
    <property type="match status" value="1"/>
</dbReference>
<dbReference type="RefSeq" id="WP_200787688.1">
    <property type="nucleotide sequence ID" value="NZ_JAEDAO010000001.1"/>
</dbReference>
<evidence type="ECO:0000259" key="2">
    <source>
        <dbReference type="Pfam" id="PF01396"/>
    </source>
</evidence>
<evidence type="ECO:0000256" key="1">
    <source>
        <dbReference type="SAM" id="Phobius"/>
    </source>
</evidence>
<dbReference type="InterPro" id="IPR052906">
    <property type="entry name" value="Type_IV_Methyl-Rstrct_Enzyme"/>
</dbReference>
<feature type="domain" description="Restriction endonuclease type IV Mrr" evidence="3">
    <location>
        <begin position="125"/>
        <end position="238"/>
    </location>
</feature>
<feature type="transmembrane region" description="Helical" evidence="1">
    <location>
        <begin position="20"/>
        <end position="37"/>
    </location>
</feature>
<keyword evidence="4" id="KW-0378">Hydrolase</keyword>
<keyword evidence="1" id="KW-0472">Membrane</keyword>
<dbReference type="PANTHER" id="PTHR30015:SF7">
    <property type="entry name" value="TYPE IV METHYL-DIRECTED RESTRICTION ENZYME ECOKMRR"/>
    <property type="match status" value="1"/>
</dbReference>
<dbReference type="InterPro" id="IPR013498">
    <property type="entry name" value="Topo_IA_Znf"/>
</dbReference>
<dbReference type="GO" id="GO:0003677">
    <property type="term" value="F:DNA binding"/>
    <property type="evidence" value="ECO:0007669"/>
    <property type="project" value="InterPro"/>
</dbReference>
<reference evidence="4" key="1">
    <citation type="submission" date="2020-12" db="EMBL/GenBank/DDBJ databases">
        <title>Ramlibacter sp. nov., isolated from a freshwater alga, Cryptomonas.</title>
        <authorList>
            <person name="Kim H.M."/>
            <person name="Jeon C.O."/>
        </authorList>
    </citation>
    <scope>NUCLEOTIDE SEQUENCE</scope>
    <source>
        <strain evidence="4">CrO1</strain>
    </source>
</reference>
<comment type="caution">
    <text evidence="4">The sequence shown here is derived from an EMBL/GenBank/DDBJ whole genome shotgun (WGS) entry which is preliminary data.</text>
</comment>
<feature type="transmembrane region" description="Helical" evidence="1">
    <location>
        <begin position="49"/>
        <end position="68"/>
    </location>
</feature>
<evidence type="ECO:0000259" key="3">
    <source>
        <dbReference type="Pfam" id="PF04471"/>
    </source>
</evidence>
<dbReference type="GO" id="GO:0015666">
    <property type="term" value="F:restriction endodeoxyribonuclease activity"/>
    <property type="evidence" value="ECO:0007669"/>
    <property type="project" value="TreeGrafter"/>
</dbReference>
<dbReference type="InterPro" id="IPR007560">
    <property type="entry name" value="Restrct_endonuc_IV_Mrr"/>
</dbReference>
<protein>
    <submittedName>
        <fullName evidence="4">Restriction endonuclease</fullName>
    </submittedName>
</protein>
<dbReference type="AlphaFoldDB" id="A0A934Q0E7"/>
<sequence length="301" mass="32712">MARRTPKQKHFSGFIKDKAVNLMVMSGALFGASLLLGGSTNPMLRGVALGFRTPVLYALALAGLLWVIGHLARPKDQLTSVPNRAAKDPESFPNVAAAPGKRLVNRADDAAQVPVPARAWSAQVLDDIEWKRFETLCAQLFAQAGFEAKTQSHGADGGVDIWLHSRNAVGPVTIVQCKHWSNKPVGVKEVRELLGVMTSHKLARGTFATSGIFTKDAMEFAKANNIHTLDGDDLLALIAKRTPEQQEALLQHAYEGEYWRPTCASCGTKLVERTKRNGGAKFWGCASYPRCKTTMAMKATA</sequence>
<dbReference type="PANTHER" id="PTHR30015">
    <property type="entry name" value="MRR RESTRICTION SYSTEM PROTEIN"/>
    <property type="match status" value="1"/>
</dbReference>
<dbReference type="GO" id="GO:0003916">
    <property type="term" value="F:DNA topoisomerase activity"/>
    <property type="evidence" value="ECO:0007669"/>
    <property type="project" value="InterPro"/>
</dbReference>
<feature type="domain" description="DNA topoisomerase type IA zn finger" evidence="2">
    <location>
        <begin position="262"/>
        <end position="298"/>
    </location>
</feature>
<dbReference type="GO" id="GO:0006265">
    <property type="term" value="P:DNA topological change"/>
    <property type="evidence" value="ECO:0007669"/>
    <property type="project" value="InterPro"/>
</dbReference>
<dbReference type="EMBL" id="JAEDAO010000001">
    <property type="protein sequence ID" value="MBK0392773.1"/>
    <property type="molecule type" value="Genomic_DNA"/>
</dbReference>
<proteinExistence type="predicted"/>
<evidence type="ECO:0000313" key="5">
    <source>
        <dbReference type="Proteomes" id="UP000617041"/>
    </source>
</evidence>
<keyword evidence="1" id="KW-0812">Transmembrane</keyword>
<evidence type="ECO:0000313" key="4">
    <source>
        <dbReference type="EMBL" id="MBK0392773.1"/>
    </source>
</evidence>
<dbReference type="GO" id="GO:0005694">
    <property type="term" value="C:chromosome"/>
    <property type="evidence" value="ECO:0007669"/>
    <property type="project" value="InterPro"/>
</dbReference>
<keyword evidence="4" id="KW-0255">Endonuclease</keyword>
<dbReference type="InterPro" id="IPR011856">
    <property type="entry name" value="tRNA_endonuc-like_dom_sf"/>
</dbReference>
<keyword evidence="5" id="KW-1185">Reference proteome</keyword>
<keyword evidence="4" id="KW-0540">Nuclease</keyword>
<dbReference type="Pfam" id="PF04471">
    <property type="entry name" value="Mrr_cat"/>
    <property type="match status" value="1"/>
</dbReference>
<dbReference type="InterPro" id="IPR011335">
    <property type="entry name" value="Restrct_endonuc-II-like"/>
</dbReference>
<dbReference type="SUPFAM" id="SSF57783">
    <property type="entry name" value="Zinc beta-ribbon"/>
    <property type="match status" value="1"/>
</dbReference>
<gene>
    <name evidence="4" type="ORF">I8E28_09225</name>
</gene>
<organism evidence="4 5">
    <name type="scientific">Ramlibacter algicola</name>
    <dbReference type="NCBI Taxonomy" id="2795217"/>
    <lineage>
        <taxon>Bacteria</taxon>
        <taxon>Pseudomonadati</taxon>
        <taxon>Pseudomonadota</taxon>
        <taxon>Betaproteobacteria</taxon>
        <taxon>Burkholderiales</taxon>
        <taxon>Comamonadaceae</taxon>
        <taxon>Ramlibacter</taxon>
    </lineage>
</organism>
<accession>A0A934Q0E7</accession>
<dbReference type="Proteomes" id="UP000617041">
    <property type="component" value="Unassembled WGS sequence"/>
</dbReference>
<dbReference type="Pfam" id="PF01396">
    <property type="entry name" value="Zn_ribbon_Top1"/>
    <property type="match status" value="1"/>
</dbReference>
<dbReference type="Gene3D" id="3.40.1350.10">
    <property type="match status" value="1"/>
</dbReference>
<dbReference type="GO" id="GO:0009307">
    <property type="term" value="P:DNA restriction-modification system"/>
    <property type="evidence" value="ECO:0007669"/>
    <property type="project" value="InterPro"/>
</dbReference>
<dbReference type="SUPFAM" id="SSF52980">
    <property type="entry name" value="Restriction endonuclease-like"/>
    <property type="match status" value="1"/>
</dbReference>
<keyword evidence="1" id="KW-1133">Transmembrane helix</keyword>
<name>A0A934Q0E7_9BURK</name>